<evidence type="ECO:0000313" key="2">
    <source>
        <dbReference type="EMBL" id="CAJ1379655.1"/>
    </source>
</evidence>
<gene>
    <name evidence="2" type="ORF">EVOR1521_LOCUS7833</name>
</gene>
<dbReference type="EMBL" id="CAUJNA010000646">
    <property type="protein sequence ID" value="CAJ1379655.1"/>
    <property type="molecule type" value="Genomic_DNA"/>
</dbReference>
<dbReference type="Proteomes" id="UP001178507">
    <property type="component" value="Unassembled WGS sequence"/>
</dbReference>
<feature type="chain" id="PRO_5041238537" evidence="1">
    <location>
        <begin position="17"/>
        <end position="279"/>
    </location>
</feature>
<reference evidence="2" key="1">
    <citation type="submission" date="2023-08" db="EMBL/GenBank/DDBJ databases">
        <authorList>
            <person name="Chen Y."/>
            <person name="Shah S."/>
            <person name="Dougan E. K."/>
            <person name="Thang M."/>
            <person name="Chan C."/>
        </authorList>
    </citation>
    <scope>NUCLEOTIDE SEQUENCE</scope>
</reference>
<sequence length="279" mass="30032">MATRFAFLPLLGLVLADRAEQARPGKSVLLLQRGAWSSVTLQDDSGPAHFANCSREPCLGLALPSQSGEGKRALLAVGHAANLSANSSQPLGEPLDAEELDDFDSEEDEKRWSRLLPLELHLGGVTIAGLLDKYSDDGPALMGSGEGRSSFRSVASLLIVFQKELAQACNLSKNYILMNALFGRFLHESSSAILKSTSSMYPMDSVQGRASLMSTVVPFNERLGEEVVVRFFVYPRSQGDDFASLVTTLQDALSNSSSSLMTGNLSEILQHASLTTGYQ</sequence>
<protein>
    <submittedName>
        <fullName evidence="2">Uncharacterized protein</fullName>
    </submittedName>
</protein>
<dbReference type="AlphaFoldDB" id="A0AA36I2B3"/>
<comment type="caution">
    <text evidence="2">The sequence shown here is derived from an EMBL/GenBank/DDBJ whole genome shotgun (WGS) entry which is preliminary data.</text>
</comment>
<evidence type="ECO:0000256" key="1">
    <source>
        <dbReference type="SAM" id="SignalP"/>
    </source>
</evidence>
<feature type="signal peptide" evidence="1">
    <location>
        <begin position="1"/>
        <end position="16"/>
    </location>
</feature>
<keyword evidence="3" id="KW-1185">Reference proteome</keyword>
<evidence type="ECO:0000313" key="3">
    <source>
        <dbReference type="Proteomes" id="UP001178507"/>
    </source>
</evidence>
<feature type="non-terminal residue" evidence="2">
    <location>
        <position position="279"/>
    </location>
</feature>
<keyword evidence="1" id="KW-0732">Signal</keyword>
<name>A0AA36I2B3_9DINO</name>
<organism evidence="2 3">
    <name type="scientific">Effrenium voratum</name>
    <dbReference type="NCBI Taxonomy" id="2562239"/>
    <lineage>
        <taxon>Eukaryota</taxon>
        <taxon>Sar</taxon>
        <taxon>Alveolata</taxon>
        <taxon>Dinophyceae</taxon>
        <taxon>Suessiales</taxon>
        <taxon>Symbiodiniaceae</taxon>
        <taxon>Effrenium</taxon>
    </lineage>
</organism>
<accession>A0AA36I2B3</accession>
<proteinExistence type="predicted"/>